<comment type="function">
    <text evidence="1">Catalyzes the reversible oxidation of malate to oxaloacetate.</text>
</comment>
<evidence type="ECO:0000259" key="14">
    <source>
        <dbReference type="Pfam" id="PF02866"/>
    </source>
</evidence>
<dbReference type="Gene3D" id="3.90.110.10">
    <property type="entry name" value="Lactate dehydrogenase/glycoside hydrolase, family 4, C-terminal"/>
    <property type="match status" value="1"/>
</dbReference>
<dbReference type="Pfam" id="PF00056">
    <property type="entry name" value="Ldh_1_N"/>
    <property type="match status" value="1"/>
</dbReference>
<evidence type="ECO:0000256" key="10">
    <source>
        <dbReference type="PIRSR" id="PIRSR000102-2"/>
    </source>
</evidence>
<dbReference type="Gene3D" id="3.40.50.720">
    <property type="entry name" value="NAD(P)-binding Rossmann-like Domain"/>
    <property type="match status" value="1"/>
</dbReference>
<evidence type="ECO:0000313" key="18">
    <source>
        <dbReference type="Proteomes" id="UP000050515"/>
    </source>
</evidence>
<evidence type="ECO:0000256" key="1">
    <source>
        <dbReference type="ARBA" id="ARBA00003966"/>
    </source>
</evidence>
<sequence>MANKKISIIGAGAVGASVAQVLAIKDVADIYIFDIVDGLAAGKALDIQEGAPHWGFDYKLRGFCTADEKEYENLKGSDVIVVTAGLARKPGMSRDDLLLKNIGIMKDVGEKIKKYSPESIIVAVTNPADIMAYALQKASGIEPSRILGLGGSLDSARFRTFLAEALDVSVEDVNAFVIGGHGDDMVPFIRYSSVSGIPIEHLLPKEKIDEIIKRTRFGGGEILNLYKTGTAFYAPSISIAVMVESIIKNKKRVIPCAAYLTGNHAKHYGIENMFIGVPIKIGASGVEEIYDLQFNEEDKAAWEKSVESVKKNSKLADDYFSGKIKS</sequence>
<dbReference type="CDD" id="cd01339">
    <property type="entry name" value="LDH-like_MDH"/>
    <property type="match status" value="1"/>
</dbReference>
<dbReference type="GO" id="GO:0006089">
    <property type="term" value="P:lactate metabolic process"/>
    <property type="evidence" value="ECO:0007669"/>
    <property type="project" value="TreeGrafter"/>
</dbReference>
<dbReference type="AlphaFoldDB" id="A0A0P9CMP8"/>
<evidence type="ECO:0000256" key="6">
    <source>
        <dbReference type="ARBA" id="ARBA00023002"/>
    </source>
</evidence>
<feature type="binding site" evidence="10">
    <location>
        <position position="94"/>
    </location>
    <ligand>
        <name>substrate</name>
    </ligand>
</feature>
<evidence type="ECO:0000256" key="11">
    <source>
        <dbReference type="PIRSR" id="PIRSR000102-3"/>
    </source>
</evidence>
<evidence type="ECO:0000259" key="13">
    <source>
        <dbReference type="Pfam" id="PF00056"/>
    </source>
</evidence>
<dbReference type="NCBIfam" id="NF004863">
    <property type="entry name" value="PRK06223.1"/>
    <property type="match status" value="1"/>
</dbReference>
<dbReference type="EMBL" id="LJCQ01000139">
    <property type="protein sequence ID" value="KPV47078.1"/>
    <property type="molecule type" value="Genomic_DNA"/>
</dbReference>
<comment type="catalytic activity">
    <reaction evidence="8">
        <text>(S)-malate + NAD(+) = oxaloacetate + NADH + H(+)</text>
        <dbReference type="Rhea" id="RHEA:21432"/>
        <dbReference type="ChEBI" id="CHEBI:15378"/>
        <dbReference type="ChEBI" id="CHEBI:15589"/>
        <dbReference type="ChEBI" id="CHEBI:16452"/>
        <dbReference type="ChEBI" id="CHEBI:57540"/>
        <dbReference type="ChEBI" id="CHEBI:57945"/>
        <dbReference type="EC" id="1.1.1.37"/>
    </reaction>
</comment>
<dbReference type="PATRIC" id="fig|507754.4.peg.721"/>
<keyword evidence="5" id="KW-0816">Tricarboxylic acid cycle</keyword>
<dbReference type="RefSeq" id="WP_048102376.1">
    <property type="nucleotide sequence ID" value="NZ_JBBYJF010000002.1"/>
</dbReference>
<accession>A0A0P9CMP8</accession>
<protein>
    <recommendedName>
        <fullName evidence="4">Malate dehydrogenase</fullName>
        <ecNumber evidence="3">1.1.1.37</ecNumber>
    </recommendedName>
</protein>
<evidence type="ECO:0000256" key="9">
    <source>
        <dbReference type="PIRSR" id="PIRSR000102-1"/>
    </source>
</evidence>
<comment type="similarity">
    <text evidence="2 12">Belongs to the LDH/MDH superfamily.</text>
</comment>
<feature type="binding site" evidence="11">
    <location>
        <begin position="10"/>
        <end position="15"/>
    </location>
    <ligand>
        <name>NAD(+)</name>
        <dbReference type="ChEBI" id="CHEBI:57540"/>
    </ligand>
</feature>
<gene>
    <name evidence="16" type="ORF">AOG54_08110</name>
    <name evidence="15" type="ORF">SE19_02630</name>
</gene>
<keyword evidence="6 12" id="KW-0560">Oxidoreductase</keyword>
<evidence type="ECO:0000256" key="7">
    <source>
        <dbReference type="ARBA" id="ARBA00023027"/>
    </source>
</evidence>
<feature type="binding site" evidence="11">
    <location>
        <begin position="124"/>
        <end position="126"/>
    </location>
    <ligand>
        <name>NAD(+)</name>
        <dbReference type="ChEBI" id="CHEBI:57540"/>
    </ligand>
</feature>
<dbReference type="InterPro" id="IPR022383">
    <property type="entry name" value="Lactate/malate_DH_C"/>
</dbReference>
<feature type="binding site" evidence="11">
    <location>
        <position position="101"/>
    </location>
    <ligand>
        <name>NAD(+)</name>
        <dbReference type="ChEBI" id="CHEBI:57540"/>
    </ligand>
</feature>
<reference evidence="16 17" key="2">
    <citation type="submission" date="2015-09" db="EMBL/GenBank/DDBJ databases">
        <title>Heavy metals and arsenic resistance mechanisms in polyextremophilic archaea of the family Ferroplasmaceae.</title>
        <authorList>
            <person name="Bulaev A.G."/>
            <person name="Kanygina A.V."/>
        </authorList>
    </citation>
    <scope>NUCLEOTIDE SEQUENCE [LARGE SCALE GENOMIC DNA]</scope>
    <source>
        <strain evidence="16 17">VT</strain>
    </source>
</reference>
<dbReference type="GO" id="GO:0006099">
    <property type="term" value="P:tricarboxylic acid cycle"/>
    <property type="evidence" value="ECO:0007669"/>
    <property type="project" value="UniProtKB-KW"/>
</dbReference>
<dbReference type="InterPro" id="IPR001236">
    <property type="entry name" value="Lactate/malate_DH_N"/>
</dbReference>
<reference evidence="15 18" key="1">
    <citation type="submission" date="2015-09" db="EMBL/GenBank/DDBJ databases">
        <title>Draft genome sequence of Acidiplasma aeolicum DSM 18409.</title>
        <authorList>
            <person name="Hemp J."/>
        </authorList>
    </citation>
    <scope>NUCLEOTIDE SEQUENCE [LARGE SCALE GENOMIC DNA]</scope>
    <source>
        <strain evidence="15 18">V</strain>
    </source>
</reference>
<evidence type="ECO:0000256" key="2">
    <source>
        <dbReference type="ARBA" id="ARBA00008104"/>
    </source>
</evidence>
<dbReference type="GO" id="GO:0004459">
    <property type="term" value="F:L-lactate dehydrogenase (NAD+) activity"/>
    <property type="evidence" value="ECO:0007669"/>
    <property type="project" value="TreeGrafter"/>
</dbReference>
<feature type="binding site" evidence="10">
    <location>
        <position position="88"/>
    </location>
    <ligand>
        <name>substrate</name>
    </ligand>
</feature>
<dbReference type="InterPro" id="IPR036291">
    <property type="entry name" value="NAD(P)-bd_dom_sf"/>
</dbReference>
<dbReference type="PIRSF" id="PIRSF000102">
    <property type="entry name" value="Lac_mal_DH"/>
    <property type="match status" value="1"/>
</dbReference>
<dbReference type="InterPro" id="IPR011275">
    <property type="entry name" value="Malate_DH_type3"/>
</dbReference>
<dbReference type="NCBIfam" id="TIGR01763">
    <property type="entry name" value="MalateDH_bact"/>
    <property type="match status" value="1"/>
</dbReference>
<dbReference type="EMBL" id="LKBG01000052">
    <property type="protein sequence ID" value="KQB36094.1"/>
    <property type="molecule type" value="Genomic_DNA"/>
</dbReference>
<evidence type="ECO:0000256" key="8">
    <source>
        <dbReference type="ARBA" id="ARBA00048313"/>
    </source>
</evidence>
<dbReference type="Proteomes" id="UP000050320">
    <property type="component" value="Unassembled WGS sequence"/>
</dbReference>
<keyword evidence="7 11" id="KW-0520">NAD</keyword>
<feature type="binding site" evidence="10">
    <location>
        <position position="157"/>
    </location>
    <ligand>
        <name>substrate</name>
    </ligand>
</feature>
<dbReference type="EC" id="1.1.1.37" evidence="3"/>
<evidence type="ECO:0000256" key="3">
    <source>
        <dbReference type="ARBA" id="ARBA00012995"/>
    </source>
</evidence>
<dbReference type="PRINTS" id="PR00086">
    <property type="entry name" value="LLDHDRGNASE"/>
</dbReference>
<proteinExistence type="inferred from homology"/>
<feature type="domain" description="Lactate/malate dehydrogenase N-terminal" evidence="13">
    <location>
        <begin position="5"/>
        <end position="148"/>
    </location>
</feature>
<evidence type="ECO:0000256" key="12">
    <source>
        <dbReference type="RuleBase" id="RU003369"/>
    </source>
</evidence>
<dbReference type="GeneID" id="84221280"/>
<dbReference type="PANTHER" id="PTHR43128">
    <property type="entry name" value="L-2-HYDROXYCARBOXYLATE DEHYDROGENASE (NAD(P)(+))"/>
    <property type="match status" value="1"/>
</dbReference>
<feature type="active site" description="Proton acceptor" evidence="9">
    <location>
        <position position="181"/>
    </location>
</feature>
<evidence type="ECO:0000313" key="16">
    <source>
        <dbReference type="EMBL" id="KQB36094.1"/>
    </source>
</evidence>
<dbReference type="FunFam" id="3.40.50.720:FF:000018">
    <property type="entry name" value="Malate dehydrogenase"/>
    <property type="match status" value="1"/>
</dbReference>
<evidence type="ECO:0000313" key="15">
    <source>
        <dbReference type="EMBL" id="KPV47078.1"/>
    </source>
</evidence>
<evidence type="ECO:0000313" key="17">
    <source>
        <dbReference type="Proteomes" id="UP000050320"/>
    </source>
</evidence>
<dbReference type="Pfam" id="PF02866">
    <property type="entry name" value="Ldh_1_C"/>
    <property type="match status" value="1"/>
</dbReference>
<evidence type="ECO:0000256" key="5">
    <source>
        <dbReference type="ARBA" id="ARBA00022532"/>
    </source>
</evidence>
<name>A0A0P9CMP8_9ARCH</name>
<dbReference type="SUPFAM" id="SSF51735">
    <property type="entry name" value="NAD(P)-binding Rossmann-fold domains"/>
    <property type="match status" value="1"/>
</dbReference>
<dbReference type="OrthoDB" id="2596at2157"/>
<dbReference type="InterPro" id="IPR015955">
    <property type="entry name" value="Lactate_DH/Glyco_Ohase_4_C"/>
</dbReference>
<dbReference type="SUPFAM" id="SSF56327">
    <property type="entry name" value="LDH C-terminal domain-like"/>
    <property type="match status" value="1"/>
</dbReference>
<feature type="binding site" evidence="11">
    <location>
        <position position="34"/>
    </location>
    <ligand>
        <name>NAD(+)</name>
        <dbReference type="ChEBI" id="CHEBI:57540"/>
    </ligand>
</feature>
<keyword evidence="17" id="KW-1185">Reference proteome</keyword>
<dbReference type="PANTHER" id="PTHR43128:SF16">
    <property type="entry name" value="L-LACTATE DEHYDROGENASE"/>
    <property type="match status" value="1"/>
</dbReference>
<dbReference type="Proteomes" id="UP000050515">
    <property type="component" value="Unassembled WGS sequence"/>
</dbReference>
<dbReference type="HAMAP" id="MF_00487">
    <property type="entry name" value="Malate_dehydrog_3"/>
    <property type="match status" value="1"/>
</dbReference>
<feature type="domain" description="Lactate/malate dehydrogenase C-terminal" evidence="14">
    <location>
        <begin position="152"/>
        <end position="314"/>
    </location>
</feature>
<evidence type="ECO:0000256" key="4">
    <source>
        <dbReference type="ARBA" id="ARBA00020382"/>
    </source>
</evidence>
<comment type="caution">
    <text evidence="15">The sequence shown here is derived from an EMBL/GenBank/DDBJ whole genome shotgun (WGS) entry which is preliminary data.</text>
</comment>
<dbReference type="InterPro" id="IPR001557">
    <property type="entry name" value="L-lactate/malate_DH"/>
</dbReference>
<dbReference type="GO" id="GO:0030060">
    <property type="term" value="F:L-malate dehydrogenase (NAD+) activity"/>
    <property type="evidence" value="ECO:0007669"/>
    <property type="project" value="UniProtKB-EC"/>
</dbReference>
<dbReference type="FunFam" id="3.90.110.10:FF:000004">
    <property type="entry name" value="Malate dehydrogenase"/>
    <property type="match status" value="1"/>
</dbReference>
<feature type="binding site" evidence="10">
    <location>
        <position position="126"/>
    </location>
    <ligand>
        <name>substrate</name>
    </ligand>
</feature>
<organism evidence="15 18">
    <name type="scientific">Acidiplasma aeolicum</name>
    <dbReference type="NCBI Taxonomy" id="507754"/>
    <lineage>
        <taxon>Archaea</taxon>
        <taxon>Methanobacteriati</taxon>
        <taxon>Thermoplasmatota</taxon>
        <taxon>Thermoplasmata</taxon>
        <taxon>Thermoplasmatales</taxon>
        <taxon>Ferroplasmaceae</taxon>
        <taxon>Acidiplasma</taxon>
    </lineage>
</organism>